<evidence type="ECO:0000256" key="2">
    <source>
        <dbReference type="SAM" id="SignalP"/>
    </source>
</evidence>
<protein>
    <submittedName>
        <fullName evidence="3">Uncharacterized protein</fullName>
    </submittedName>
</protein>
<feature type="chain" id="PRO_5043395800" evidence="2">
    <location>
        <begin position="23"/>
        <end position="182"/>
    </location>
</feature>
<dbReference type="EMBL" id="JAVRRT010000012">
    <property type="protein sequence ID" value="KAK5166851.1"/>
    <property type="molecule type" value="Genomic_DNA"/>
</dbReference>
<keyword evidence="2" id="KW-0732">Signal</keyword>
<gene>
    <name evidence="3" type="ORF">LTR77_007580</name>
</gene>
<dbReference type="AlphaFoldDB" id="A0AAV9P393"/>
<proteinExistence type="predicted"/>
<evidence type="ECO:0000313" key="4">
    <source>
        <dbReference type="Proteomes" id="UP001337655"/>
    </source>
</evidence>
<feature type="signal peptide" evidence="2">
    <location>
        <begin position="1"/>
        <end position="22"/>
    </location>
</feature>
<dbReference type="GeneID" id="89928916"/>
<accession>A0AAV9P393</accession>
<dbReference type="Proteomes" id="UP001337655">
    <property type="component" value="Unassembled WGS sequence"/>
</dbReference>
<comment type="caution">
    <text evidence="3">The sequence shown here is derived from an EMBL/GenBank/DDBJ whole genome shotgun (WGS) entry which is preliminary data.</text>
</comment>
<reference evidence="3 4" key="1">
    <citation type="submission" date="2023-08" db="EMBL/GenBank/DDBJ databases">
        <title>Black Yeasts Isolated from many extreme environments.</title>
        <authorList>
            <person name="Coleine C."/>
            <person name="Stajich J.E."/>
            <person name="Selbmann L."/>
        </authorList>
    </citation>
    <scope>NUCLEOTIDE SEQUENCE [LARGE SCALE GENOMIC DNA]</scope>
    <source>
        <strain evidence="3 4">CCFEE 5935</strain>
    </source>
</reference>
<dbReference type="RefSeq" id="XP_064656659.1">
    <property type="nucleotide sequence ID" value="XM_064804817.1"/>
</dbReference>
<name>A0AAV9P393_9PEZI</name>
<sequence length="182" mass="19855">MARITFLATLLAAFLLLLSVSAGPLKHKGKHYGGRLGGSGKDVDADIDDDDDDLVKPHRAGAQQSHNNRGKDAADFHFKPSHKQHITCPSSSGTLWTGGRGTKFGILCGWDTQSHTYHYPPLHHLSFEHHVHDCTVATYVPRAGCYLEKHANGRGYVKSGKNTQVMTAIKMNKGGDVGKDRD</sequence>
<evidence type="ECO:0000313" key="3">
    <source>
        <dbReference type="EMBL" id="KAK5166851.1"/>
    </source>
</evidence>
<keyword evidence="4" id="KW-1185">Reference proteome</keyword>
<organism evidence="3 4">
    <name type="scientific">Saxophila tyrrhenica</name>
    <dbReference type="NCBI Taxonomy" id="1690608"/>
    <lineage>
        <taxon>Eukaryota</taxon>
        <taxon>Fungi</taxon>
        <taxon>Dikarya</taxon>
        <taxon>Ascomycota</taxon>
        <taxon>Pezizomycotina</taxon>
        <taxon>Dothideomycetes</taxon>
        <taxon>Dothideomycetidae</taxon>
        <taxon>Mycosphaerellales</taxon>
        <taxon>Extremaceae</taxon>
        <taxon>Saxophila</taxon>
    </lineage>
</organism>
<evidence type="ECO:0000256" key="1">
    <source>
        <dbReference type="SAM" id="MobiDB-lite"/>
    </source>
</evidence>
<feature type="region of interest" description="Disordered" evidence="1">
    <location>
        <begin position="29"/>
        <end position="72"/>
    </location>
</feature>